<comment type="caution">
    <text evidence="9">The sequence shown here is derived from an EMBL/GenBank/DDBJ whole genome shotgun (WGS) entry which is preliminary data.</text>
</comment>
<organism evidence="9 10">
    <name type="scientific">Paenibacillus lemnae</name>
    <dbReference type="NCBI Taxonomy" id="1330551"/>
    <lineage>
        <taxon>Bacteria</taxon>
        <taxon>Bacillati</taxon>
        <taxon>Bacillota</taxon>
        <taxon>Bacilli</taxon>
        <taxon>Bacillales</taxon>
        <taxon>Paenibacillaceae</taxon>
        <taxon>Paenibacillus</taxon>
    </lineage>
</organism>
<dbReference type="GO" id="GO:0055085">
    <property type="term" value="P:transmembrane transport"/>
    <property type="evidence" value="ECO:0007669"/>
    <property type="project" value="InterPro"/>
</dbReference>
<comment type="subcellular location">
    <subcellularLocation>
        <location evidence="1 7">Cell membrane</location>
        <topology evidence="1 7">Multi-pass membrane protein</topology>
    </subcellularLocation>
</comment>
<keyword evidence="4 7" id="KW-0812">Transmembrane</keyword>
<evidence type="ECO:0000256" key="1">
    <source>
        <dbReference type="ARBA" id="ARBA00004651"/>
    </source>
</evidence>
<protein>
    <submittedName>
        <fullName evidence="9">Carbohydrate ABC transporter permease</fullName>
    </submittedName>
</protein>
<feature type="transmembrane region" description="Helical" evidence="7">
    <location>
        <begin position="20"/>
        <end position="38"/>
    </location>
</feature>
<dbReference type="EMBL" id="JABBPN010000017">
    <property type="protein sequence ID" value="NMO97388.1"/>
    <property type="molecule type" value="Genomic_DNA"/>
</dbReference>
<dbReference type="PROSITE" id="PS50928">
    <property type="entry name" value="ABC_TM1"/>
    <property type="match status" value="1"/>
</dbReference>
<dbReference type="PANTHER" id="PTHR43744">
    <property type="entry name" value="ABC TRANSPORTER PERMEASE PROTEIN MG189-RELATED-RELATED"/>
    <property type="match status" value="1"/>
</dbReference>
<proteinExistence type="inferred from homology"/>
<dbReference type="RefSeq" id="WP_169506170.1">
    <property type="nucleotide sequence ID" value="NZ_JABBPN010000017.1"/>
</dbReference>
<keyword evidence="10" id="KW-1185">Reference proteome</keyword>
<sequence>MKDRRMAGDTHYRALHAARVSLALAVMLLMAFPIYWLLVSSLKTGTEMRMAIPTFWPERFAWENYAEAFRVIPYARFFANTLIMAAGSILLQLNVALMAAYAFAKGRFWGRDLMFFLVLAALIVPEQITFVPTYVMMSKLGWLDTFWALIVPHGASAFGIFLLRQSFKSLNNDVLEAARVDGAGRFAILYRMLLPMAMPTVVTLGILIFISSWNSYFWPLIMTNTDDMRVLTVGIAMLRDSIAGNEAMYFNVIMASSVMAILPIIIIFTAMQKHIVAAMANSTFK</sequence>
<dbReference type="CDD" id="cd06261">
    <property type="entry name" value="TM_PBP2"/>
    <property type="match status" value="1"/>
</dbReference>
<dbReference type="Proteomes" id="UP000565468">
    <property type="component" value="Unassembled WGS sequence"/>
</dbReference>
<evidence type="ECO:0000256" key="3">
    <source>
        <dbReference type="ARBA" id="ARBA00022475"/>
    </source>
</evidence>
<name>A0A848M852_PAELE</name>
<evidence type="ECO:0000313" key="10">
    <source>
        <dbReference type="Proteomes" id="UP000565468"/>
    </source>
</evidence>
<keyword evidence="3" id="KW-1003">Cell membrane</keyword>
<evidence type="ECO:0000256" key="5">
    <source>
        <dbReference type="ARBA" id="ARBA00022989"/>
    </source>
</evidence>
<dbReference type="SUPFAM" id="SSF161098">
    <property type="entry name" value="MetI-like"/>
    <property type="match status" value="1"/>
</dbReference>
<comment type="similarity">
    <text evidence="7">Belongs to the binding-protein-dependent transport system permease family.</text>
</comment>
<reference evidence="9 10" key="1">
    <citation type="submission" date="2020-04" db="EMBL/GenBank/DDBJ databases">
        <title>Paenibacillus algicola sp. nov., a novel marine bacterium producing alginate lyase.</title>
        <authorList>
            <person name="Huang H."/>
        </authorList>
    </citation>
    <scope>NUCLEOTIDE SEQUENCE [LARGE SCALE GENOMIC DNA]</scope>
    <source>
        <strain evidence="9 10">L7-75</strain>
    </source>
</reference>
<feature type="transmembrane region" description="Helical" evidence="7">
    <location>
        <begin position="247"/>
        <end position="270"/>
    </location>
</feature>
<dbReference type="InterPro" id="IPR000515">
    <property type="entry name" value="MetI-like"/>
</dbReference>
<dbReference type="InterPro" id="IPR035906">
    <property type="entry name" value="MetI-like_sf"/>
</dbReference>
<evidence type="ECO:0000313" key="9">
    <source>
        <dbReference type="EMBL" id="NMO97388.1"/>
    </source>
</evidence>
<feature type="transmembrane region" description="Helical" evidence="7">
    <location>
        <begin position="77"/>
        <end position="101"/>
    </location>
</feature>
<dbReference type="Pfam" id="PF00528">
    <property type="entry name" value="BPD_transp_1"/>
    <property type="match status" value="1"/>
</dbReference>
<keyword evidence="2 7" id="KW-0813">Transport</keyword>
<keyword evidence="5 7" id="KW-1133">Transmembrane helix</keyword>
<dbReference type="GO" id="GO:0005886">
    <property type="term" value="C:plasma membrane"/>
    <property type="evidence" value="ECO:0007669"/>
    <property type="project" value="UniProtKB-SubCell"/>
</dbReference>
<dbReference type="PANTHER" id="PTHR43744:SF12">
    <property type="entry name" value="ABC TRANSPORTER PERMEASE PROTEIN MG189-RELATED"/>
    <property type="match status" value="1"/>
</dbReference>
<feature type="transmembrane region" description="Helical" evidence="7">
    <location>
        <begin position="146"/>
        <end position="167"/>
    </location>
</feature>
<evidence type="ECO:0000259" key="8">
    <source>
        <dbReference type="PROSITE" id="PS50928"/>
    </source>
</evidence>
<feature type="transmembrane region" description="Helical" evidence="7">
    <location>
        <begin position="188"/>
        <end position="210"/>
    </location>
</feature>
<evidence type="ECO:0000256" key="6">
    <source>
        <dbReference type="ARBA" id="ARBA00023136"/>
    </source>
</evidence>
<gene>
    <name evidence="9" type="ORF">HII30_16605</name>
</gene>
<dbReference type="Gene3D" id="1.10.3720.10">
    <property type="entry name" value="MetI-like"/>
    <property type="match status" value="1"/>
</dbReference>
<feature type="domain" description="ABC transmembrane type-1" evidence="8">
    <location>
        <begin position="78"/>
        <end position="271"/>
    </location>
</feature>
<keyword evidence="6 7" id="KW-0472">Membrane</keyword>
<evidence type="ECO:0000256" key="2">
    <source>
        <dbReference type="ARBA" id="ARBA00022448"/>
    </source>
</evidence>
<accession>A0A848M852</accession>
<evidence type="ECO:0000256" key="4">
    <source>
        <dbReference type="ARBA" id="ARBA00022692"/>
    </source>
</evidence>
<evidence type="ECO:0000256" key="7">
    <source>
        <dbReference type="RuleBase" id="RU363032"/>
    </source>
</evidence>
<dbReference type="AlphaFoldDB" id="A0A848M852"/>
<feature type="transmembrane region" description="Helical" evidence="7">
    <location>
        <begin position="113"/>
        <end position="134"/>
    </location>
</feature>